<dbReference type="EMBL" id="LILB01000005">
    <property type="protein sequence ID" value="KOO49517.1"/>
    <property type="molecule type" value="Genomic_DNA"/>
</dbReference>
<dbReference type="SUPFAM" id="SSF54506">
    <property type="entry name" value="Diaminopimelate epimerase-like"/>
    <property type="match status" value="1"/>
</dbReference>
<dbReference type="GO" id="GO:0016853">
    <property type="term" value="F:isomerase activity"/>
    <property type="evidence" value="ECO:0007669"/>
    <property type="project" value="UniProtKB-KW"/>
</dbReference>
<feature type="active site" evidence="3">
    <location>
        <position position="47"/>
    </location>
</feature>
<dbReference type="NCBIfam" id="TIGR00654">
    <property type="entry name" value="PhzF_family"/>
    <property type="match status" value="1"/>
</dbReference>
<reference evidence="5" key="1">
    <citation type="submission" date="2015-08" db="EMBL/GenBank/DDBJ databases">
        <title>Fjat-10028 dsm 16317.</title>
        <authorList>
            <person name="Liu B."/>
            <person name="Wang J."/>
            <person name="Zhu Y."/>
            <person name="Liu G."/>
            <person name="Chen Q."/>
            <person name="Chen Z."/>
            <person name="Lan J."/>
            <person name="Che J."/>
            <person name="Ge C."/>
            <person name="Shi H."/>
            <person name="Pan Z."/>
            <person name="Liu X."/>
        </authorList>
    </citation>
    <scope>NUCLEOTIDE SEQUENCE [LARGE SCALE GENOMIC DNA]</scope>
    <source>
        <strain evidence="5">DSM 16317</strain>
    </source>
</reference>
<keyword evidence="5" id="KW-1185">Reference proteome</keyword>
<dbReference type="GeneID" id="301137263"/>
<dbReference type="PANTHER" id="PTHR13774">
    <property type="entry name" value="PHENAZINE BIOSYNTHESIS PROTEIN"/>
    <property type="match status" value="1"/>
</dbReference>
<name>A0A0M0LF37_9BACL</name>
<dbReference type="InterPro" id="IPR003719">
    <property type="entry name" value="Phenazine_PhzF-like"/>
</dbReference>
<comment type="similarity">
    <text evidence="1">Belongs to the PhzF family.</text>
</comment>
<comment type="caution">
    <text evidence="4">The sequence shown here is derived from an EMBL/GenBank/DDBJ whole genome shotgun (WGS) entry which is preliminary data.</text>
</comment>
<sequence>MKRIVVKQYDAFSTKPGKGNPAGIVLDADNLIDEEMQEIASKVGFNECAFPMKSNVADLRIRYFTPGHEMDLCGHATMTTIFSLVTEKHIEPKRNLTIETKAGILSIQLTEEQNTYHLRMEHAKPQFKSFDGSVNDLATSIGITIEDIHAEFPIVYGNTGIWTLCIPIKNMNAFAKMKPKNATFPAILKEMPNASLHPFSMNAFSEDADMHARHFSAPISGTIQDAVTGTASGVMGAYVAKYVLPERKGQYDLVVEQGQELGKDGRVIVHVDNSEAITIAITGTAVFVKDIAVYI</sequence>
<protein>
    <submittedName>
        <fullName evidence="4">Isomerase</fullName>
    </submittedName>
</protein>
<proteinExistence type="inferred from homology"/>
<dbReference type="PATRIC" id="fig|263475.3.peg.4119"/>
<keyword evidence="2 4" id="KW-0413">Isomerase</keyword>
<dbReference type="Gene3D" id="3.10.310.10">
    <property type="entry name" value="Diaminopimelate Epimerase, Chain A, domain 1"/>
    <property type="match status" value="2"/>
</dbReference>
<dbReference type="OrthoDB" id="9788221at2"/>
<evidence type="ECO:0000256" key="1">
    <source>
        <dbReference type="ARBA" id="ARBA00008270"/>
    </source>
</evidence>
<dbReference type="Pfam" id="PF02567">
    <property type="entry name" value="PhzC-PhzF"/>
    <property type="match status" value="1"/>
</dbReference>
<dbReference type="STRING" id="263475.AMD00_14275"/>
<accession>A0A0M0LF37</accession>
<evidence type="ECO:0000313" key="5">
    <source>
        <dbReference type="Proteomes" id="UP000036867"/>
    </source>
</evidence>
<dbReference type="PANTHER" id="PTHR13774:SF17">
    <property type="entry name" value="PHENAZINE BIOSYNTHESIS-LIKE DOMAIN-CONTAINING PROTEIN"/>
    <property type="match status" value="1"/>
</dbReference>
<organism evidence="4 5">
    <name type="scientific">Viridibacillus arvi</name>
    <dbReference type="NCBI Taxonomy" id="263475"/>
    <lineage>
        <taxon>Bacteria</taxon>
        <taxon>Bacillati</taxon>
        <taxon>Bacillota</taxon>
        <taxon>Bacilli</taxon>
        <taxon>Bacillales</taxon>
        <taxon>Caryophanaceae</taxon>
        <taxon>Viridibacillus</taxon>
    </lineage>
</organism>
<dbReference type="RefSeq" id="WP_053417686.1">
    <property type="nucleotide sequence ID" value="NZ_LILB01000005.1"/>
</dbReference>
<dbReference type="AlphaFoldDB" id="A0A0M0LF37"/>
<dbReference type="Proteomes" id="UP000036867">
    <property type="component" value="Unassembled WGS sequence"/>
</dbReference>
<dbReference type="GO" id="GO:0005737">
    <property type="term" value="C:cytoplasm"/>
    <property type="evidence" value="ECO:0007669"/>
    <property type="project" value="TreeGrafter"/>
</dbReference>
<evidence type="ECO:0000256" key="3">
    <source>
        <dbReference type="PIRSR" id="PIRSR016184-1"/>
    </source>
</evidence>
<evidence type="ECO:0000313" key="4">
    <source>
        <dbReference type="EMBL" id="KOO49517.1"/>
    </source>
</evidence>
<evidence type="ECO:0000256" key="2">
    <source>
        <dbReference type="ARBA" id="ARBA00023235"/>
    </source>
</evidence>
<gene>
    <name evidence="4" type="ORF">AMD00_14275</name>
</gene>
<dbReference type="PIRSF" id="PIRSF016184">
    <property type="entry name" value="PhzC_PhzF"/>
    <property type="match status" value="1"/>
</dbReference>